<dbReference type="GO" id="GO:0008236">
    <property type="term" value="F:serine-type peptidase activity"/>
    <property type="evidence" value="ECO:0007669"/>
    <property type="project" value="UniProtKB-KW"/>
</dbReference>
<evidence type="ECO:0000256" key="8">
    <source>
        <dbReference type="SAM" id="Phobius"/>
    </source>
</evidence>
<evidence type="ECO:0000256" key="4">
    <source>
        <dbReference type="ARBA" id="ARBA00022801"/>
    </source>
</evidence>
<dbReference type="Gene3D" id="3.90.226.10">
    <property type="entry name" value="2-enoyl-CoA Hydratase, Chain A, domain 1"/>
    <property type="match status" value="3"/>
</dbReference>
<reference evidence="10 11" key="1">
    <citation type="submission" date="2018-12" db="EMBL/GenBank/DDBJ databases">
        <title>Dyella dinghuensis sp. nov. DHOA06 and Dyella choica sp. nov. 4M-K27, isolated from forest soil.</title>
        <authorList>
            <person name="Qiu L.-H."/>
            <person name="Gao Z.-H."/>
        </authorList>
    </citation>
    <scope>NUCLEOTIDE SEQUENCE [LARGE SCALE GENOMIC DNA]</scope>
    <source>
        <strain evidence="10 11">4M-K27</strain>
    </source>
</reference>
<dbReference type="InterPro" id="IPR047272">
    <property type="entry name" value="S49_SppA_C"/>
</dbReference>
<keyword evidence="8" id="KW-0812">Transmembrane</keyword>
<name>A0A3S0Q3I5_9GAMM</name>
<feature type="domain" description="Peptidase S49" evidence="9">
    <location>
        <begin position="146"/>
        <end position="295"/>
    </location>
</feature>
<feature type="active site" description="Proton donor/acceptor" evidence="7">
    <location>
        <position position="214"/>
    </location>
</feature>
<dbReference type="NCBIfam" id="TIGR00705">
    <property type="entry name" value="SppA_67K"/>
    <property type="match status" value="1"/>
</dbReference>
<proteinExistence type="inferred from homology"/>
<accession>A0A3S0Q3I5</accession>
<evidence type="ECO:0000313" key="11">
    <source>
        <dbReference type="Proteomes" id="UP000274358"/>
    </source>
</evidence>
<keyword evidence="11" id="KW-1185">Reference proteome</keyword>
<comment type="caution">
    <text evidence="10">The sequence shown here is derived from an EMBL/GenBank/DDBJ whole genome shotgun (WGS) entry which is preliminary data.</text>
</comment>
<keyword evidence="8" id="KW-1133">Transmembrane helix</keyword>
<sequence>MSTPPPLGRPRQPNGFLAFLRVFGRGLNIVRLIILNLVFFAFFGLFVLLLLAVGAARHVNDIQDSSVLVLRPEGRLVEQYSVSPLQRMASKLSGDEAKEVQVRDLVSAIDAAAKDSRITRIVLDPGHLQSSGFAALTEVGAALDRFRAAGKPVIAWSAELDQYQYDLAAHADRVLLDPQGGLFITGLSNYRLFYKDLLDKLGVNVYLFRVGQFKSAAEPFILNHASPEAKQADSYWMGGLWDGYIGDIAKLRKLDPAAVRSDIDNLPDRLAAAQGDLAKLALDEHLIDGLATRSELLDMLRSQGVPAGKDGHGIRNVSLGSYAATLPDRDTLAADAVTVVVAEGEITSGKQSPGSIGGESTAALIRSARENKRTKALVLRVNSPGGEVYAAEEIRREVALTRKAGIPVIVSMGDVAASGGYWISMNADQIYAEPNTITGSIGIFGMFYTVPGALGKLGISSDGVGTAPLAGAFNVTRPLDPKVGSVIQSIIDKGYHDFVGGVAQARGKDYAAIDAVAQGRVWTGTQARQRGLIDQLGGLDAAVQKAAELAKLGKDYAVRYQEQPLGAFERFALSFNQSAMLAGLQGYGVRLPSWFAQLPMLAPELEMLRTAQAGRPNVYSYCFCSPR</sequence>
<dbReference type="InterPro" id="IPR047217">
    <property type="entry name" value="S49_SppA_67K_type_N"/>
</dbReference>
<dbReference type="GO" id="GO:0016020">
    <property type="term" value="C:membrane"/>
    <property type="evidence" value="ECO:0007669"/>
    <property type="project" value="UniProtKB-SubCell"/>
</dbReference>
<comment type="similarity">
    <text evidence="2">Belongs to the peptidase S49 family.</text>
</comment>
<dbReference type="InterPro" id="IPR004634">
    <property type="entry name" value="Pept_S49_pIV"/>
</dbReference>
<keyword evidence="3" id="KW-0645">Protease</keyword>
<dbReference type="EMBL" id="RYYV01000012">
    <property type="protein sequence ID" value="RUL73065.1"/>
    <property type="molecule type" value="Genomic_DNA"/>
</dbReference>
<dbReference type="Proteomes" id="UP000274358">
    <property type="component" value="Unassembled WGS sequence"/>
</dbReference>
<evidence type="ECO:0000256" key="1">
    <source>
        <dbReference type="ARBA" id="ARBA00004370"/>
    </source>
</evidence>
<keyword evidence="6 8" id="KW-0472">Membrane</keyword>
<dbReference type="CDD" id="cd07023">
    <property type="entry name" value="S49_Sppa_N_C"/>
    <property type="match status" value="1"/>
</dbReference>
<dbReference type="RefSeq" id="WP_126685684.1">
    <property type="nucleotide sequence ID" value="NZ_RYYV01000012.1"/>
</dbReference>
<dbReference type="PANTHER" id="PTHR33209">
    <property type="entry name" value="PROTEASE 4"/>
    <property type="match status" value="1"/>
</dbReference>
<dbReference type="InterPro" id="IPR029045">
    <property type="entry name" value="ClpP/crotonase-like_dom_sf"/>
</dbReference>
<dbReference type="Pfam" id="PF01343">
    <property type="entry name" value="Peptidase_S49"/>
    <property type="match status" value="2"/>
</dbReference>
<dbReference type="SUPFAM" id="SSF52096">
    <property type="entry name" value="ClpP/crotonase"/>
    <property type="match status" value="2"/>
</dbReference>
<dbReference type="InterPro" id="IPR004635">
    <property type="entry name" value="Pept_S49_SppA"/>
</dbReference>
<dbReference type="InterPro" id="IPR002142">
    <property type="entry name" value="Peptidase_S49"/>
</dbReference>
<evidence type="ECO:0000256" key="6">
    <source>
        <dbReference type="ARBA" id="ARBA00023136"/>
    </source>
</evidence>
<dbReference type="GO" id="GO:0006465">
    <property type="term" value="P:signal peptide processing"/>
    <property type="evidence" value="ECO:0007669"/>
    <property type="project" value="InterPro"/>
</dbReference>
<dbReference type="PIRSF" id="PIRSF001217">
    <property type="entry name" value="Protease_4_SppA"/>
    <property type="match status" value="1"/>
</dbReference>
<evidence type="ECO:0000256" key="3">
    <source>
        <dbReference type="ARBA" id="ARBA00022670"/>
    </source>
</evidence>
<dbReference type="OrthoDB" id="9764363at2"/>
<evidence type="ECO:0000313" key="10">
    <source>
        <dbReference type="EMBL" id="RUL73065.1"/>
    </source>
</evidence>
<evidence type="ECO:0000256" key="7">
    <source>
        <dbReference type="PIRSR" id="PIRSR001217-1"/>
    </source>
</evidence>
<evidence type="ECO:0000256" key="2">
    <source>
        <dbReference type="ARBA" id="ARBA00008683"/>
    </source>
</evidence>
<evidence type="ECO:0000256" key="5">
    <source>
        <dbReference type="ARBA" id="ARBA00022825"/>
    </source>
</evidence>
<feature type="active site" description="Nucleophile" evidence="7">
    <location>
        <position position="418"/>
    </location>
</feature>
<dbReference type="NCBIfam" id="TIGR00706">
    <property type="entry name" value="SppA_dom"/>
    <property type="match status" value="1"/>
</dbReference>
<feature type="domain" description="Peptidase S49" evidence="9">
    <location>
        <begin position="402"/>
        <end position="552"/>
    </location>
</feature>
<feature type="transmembrane region" description="Helical" evidence="8">
    <location>
        <begin position="29"/>
        <end position="56"/>
    </location>
</feature>
<dbReference type="CDD" id="cd07018">
    <property type="entry name" value="S49_SppA_67K_type"/>
    <property type="match status" value="1"/>
</dbReference>
<dbReference type="AlphaFoldDB" id="A0A3S0Q3I5"/>
<keyword evidence="4" id="KW-0378">Hydrolase</keyword>
<keyword evidence="5" id="KW-0720">Serine protease</keyword>
<evidence type="ECO:0000259" key="9">
    <source>
        <dbReference type="Pfam" id="PF01343"/>
    </source>
</evidence>
<protein>
    <submittedName>
        <fullName evidence="10">Signal peptide peptidase SppA</fullName>
    </submittedName>
</protein>
<dbReference type="PANTHER" id="PTHR33209:SF1">
    <property type="entry name" value="PEPTIDASE S49 DOMAIN-CONTAINING PROTEIN"/>
    <property type="match status" value="1"/>
</dbReference>
<dbReference type="Gene3D" id="6.20.330.10">
    <property type="match status" value="1"/>
</dbReference>
<organism evidence="10 11">
    <name type="scientific">Dyella choica</name>
    <dbReference type="NCBI Taxonomy" id="1927959"/>
    <lineage>
        <taxon>Bacteria</taxon>
        <taxon>Pseudomonadati</taxon>
        <taxon>Pseudomonadota</taxon>
        <taxon>Gammaproteobacteria</taxon>
        <taxon>Lysobacterales</taxon>
        <taxon>Rhodanobacteraceae</taxon>
        <taxon>Dyella</taxon>
    </lineage>
</organism>
<comment type="subcellular location">
    <subcellularLocation>
        <location evidence="1">Membrane</location>
    </subcellularLocation>
</comment>
<gene>
    <name evidence="10" type="primary">sppA</name>
    <name evidence="10" type="ORF">EKH80_15480</name>
</gene>